<evidence type="ECO:0000313" key="2">
    <source>
        <dbReference type="EMBL" id="MFF0541360.1"/>
    </source>
</evidence>
<dbReference type="RefSeq" id="WP_387698642.1">
    <property type="nucleotide sequence ID" value="NZ_JBIAMX010000001.1"/>
</dbReference>
<keyword evidence="1" id="KW-0732">Signal</keyword>
<dbReference type="Proteomes" id="UP001601444">
    <property type="component" value="Unassembled WGS sequence"/>
</dbReference>
<evidence type="ECO:0000313" key="3">
    <source>
        <dbReference type="Proteomes" id="UP001601444"/>
    </source>
</evidence>
<evidence type="ECO:0000256" key="1">
    <source>
        <dbReference type="SAM" id="SignalP"/>
    </source>
</evidence>
<organism evidence="2 3">
    <name type="scientific">Nocardia thailandica</name>
    <dbReference type="NCBI Taxonomy" id="257275"/>
    <lineage>
        <taxon>Bacteria</taxon>
        <taxon>Bacillati</taxon>
        <taxon>Actinomycetota</taxon>
        <taxon>Actinomycetes</taxon>
        <taxon>Mycobacteriales</taxon>
        <taxon>Nocardiaceae</taxon>
        <taxon>Nocardia</taxon>
    </lineage>
</organism>
<dbReference type="EMBL" id="JBIAMX010000001">
    <property type="protein sequence ID" value="MFF0541360.1"/>
    <property type="molecule type" value="Genomic_DNA"/>
</dbReference>
<evidence type="ECO:0008006" key="4">
    <source>
        <dbReference type="Google" id="ProtNLM"/>
    </source>
</evidence>
<sequence>MTTLKRTFRLGIAVLAVTSGLAIGAGPAAADPATGSSSLVTGSAAVARGVIESFACAVGALSCPIVIPG</sequence>
<protein>
    <recommendedName>
        <fullName evidence="4">Secreted protein</fullName>
    </recommendedName>
</protein>
<name>A0ABW6PG31_9NOCA</name>
<reference evidence="2 3" key="1">
    <citation type="submission" date="2024-10" db="EMBL/GenBank/DDBJ databases">
        <title>The Natural Products Discovery Center: Release of the First 8490 Sequenced Strains for Exploring Actinobacteria Biosynthetic Diversity.</title>
        <authorList>
            <person name="Kalkreuter E."/>
            <person name="Kautsar S.A."/>
            <person name="Yang D."/>
            <person name="Bader C.D."/>
            <person name="Teijaro C.N."/>
            <person name="Fluegel L."/>
            <person name="Davis C.M."/>
            <person name="Simpson J.R."/>
            <person name="Lauterbach L."/>
            <person name="Steele A.D."/>
            <person name="Gui C."/>
            <person name="Meng S."/>
            <person name="Li G."/>
            <person name="Viehrig K."/>
            <person name="Ye F."/>
            <person name="Su P."/>
            <person name="Kiefer A.F."/>
            <person name="Nichols A."/>
            <person name="Cepeda A.J."/>
            <person name="Yan W."/>
            <person name="Fan B."/>
            <person name="Jiang Y."/>
            <person name="Adhikari A."/>
            <person name="Zheng C.-J."/>
            <person name="Schuster L."/>
            <person name="Cowan T.M."/>
            <person name="Smanski M.J."/>
            <person name="Chevrette M.G."/>
            <person name="De Carvalho L.P.S."/>
            <person name="Shen B."/>
        </authorList>
    </citation>
    <scope>NUCLEOTIDE SEQUENCE [LARGE SCALE GENOMIC DNA]</scope>
    <source>
        <strain evidence="2 3">NPDC004045</strain>
    </source>
</reference>
<comment type="caution">
    <text evidence="2">The sequence shown here is derived from an EMBL/GenBank/DDBJ whole genome shotgun (WGS) entry which is preliminary data.</text>
</comment>
<accession>A0ABW6PG31</accession>
<feature type="signal peptide" evidence="1">
    <location>
        <begin position="1"/>
        <end position="30"/>
    </location>
</feature>
<keyword evidence="3" id="KW-1185">Reference proteome</keyword>
<feature type="chain" id="PRO_5047227797" description="Secreted protein" evidence="1">
    <location>
        <begin position="31"/>
        <end position="69"/>
    </location>
</feature>
<proteinExistence type="predicted"/>
<gene>
    <name evidence="2" type="ORF">ACFYTF_00805</name>
</gene>